<reference evidence="2" key="1">
    <citation type="journal article" date="2019" name="Int. J. Syst. Evol. Microbiol.">
        <title>The Global Catalogue of Microorganisms (GCM) 10K type strain sequencing project: providing services to taxonomists for standard genome sequencing and annotation.</title>
        <authorList>
            <consortium name="The Broad Institute Genomics Platform"/>
            <consortium name="The Broad Institute Genome Sequencing Center for Infectious Disease"/>
            <person name="Wu L."/>
            <person name="Ma J."/>
        </authorList>
    </citation>
    <scope>NUCLEOTIDE SEQUENCE [LARGE SCALE GENOMIC DNA]</scope>
    <source>
        <strain evidence="2">CCUG 43117</strain>
    </source>
</reference>
<sequence length="79" mass="8612">MRWPWQPKFDSLIRDTAVLDQQLANPTTRASVDMFVTQLEAEGLEVSPENLTDLAVANGIDRDGAQLLCALAARLQGAS</sequence>
<organism evidence="1 2">
    <name type="scientific">Bosea massiliensis</name>
    <dbReference type="NCBI Taxonomy" id="151419"/>
    <lineage>
        <taxon>Bacteria</taxon>
        <taxon>Pseudomonadati</taxon>
        <taxon>Pseudomonadota</taxon>
        <taxon>Alphaproteobacteria</taxon>
        <taxon>Hyphomicrobiales</taxon>
        <taxon>Boseaceae</taxon>
        <taxon>Bosea</taxon>
    </lineage>
</organism>
<comment type="caution">
    <text evidence="1">The sequence shown here is derived from an EMBL/GenBank/DDBJ whole genome shotgun (WGS) entry which is preliminary data.</text>
</comment>
<evidence type="ECO:0000313" key="2">
    <source>
        <dbReference type="Proteomes" id="UP001596060"/>
    </source>
</evidence>
<protein>
    <submittedName>
        <fullName evidence="1">Uncharacterized protein</fullName>
    </submittedName>
</protein>
<keyword evidence="2" id="KW-1185">Reference proteome</keyword>
<gene>
    <name evidence="1" type="ORF">ACFPN9_06380</name>
</gene>
<dbReference type="Proteomes" id="UP001596060">
    <property type="component" value="Unassembled WGS sequence"/>
</dbReference>
<dbReference type="EMBL" id="JBHSLU010000009">
    <property type="protein sequence ID" value="MFC5504883.1"/>
    <property type="molecule type" value="Genomic_DNA"/>
</dbReference>
<evidence type="ECO:0000313" key="1">
    <source>
        <dbReference type="EMBL" id="MFC5504883.1"/>
    </source>
</evidence>
<proteinExistence type="predicted"/>
<name>A0ABW0NYI7_9HYPH</name>
<dbReference type="RefSeq" id="WP_377815966.1">
    <property type="nucleotide sequence ID" value="NZ_JBHSLU010000009.1"/>
</dbReference>
<accession>A0ABW0NYI7</accession>